<evidence type="ECO:0000256" key="1">
    <source>
        <dbReference type="SAM" id="MobiDB-lite"/>
    </source>
</evidence>
<reference evidence="2 3" key="1">
    <citation type="journal article" date="2014" name="Int. J. Syst. Evol. Microbiol.">
        <title>Complete genome sequence of Corynebacterium casei LMG S-19264T (=DSM 44701T), isolated from a smear-ripened cheese.</title>
        <authorList>
            <consortium name="US DOE Joint Genome Institute (JGI-PGF)"/>
            <person name="Walter F."/>
            <person name="Albersmeier A."/>
            <person name="Kalinowski J."/>
            <person name="Ruckert C."/>
        </authorList>
    </citation>
    <scope>NUCLEOTIDE SEQUENCE [LARGE SCALE GENOMIC DNA]</scope>
    <source>
        <strain evidence="2 3">CGMCC 1.12976</strain>
    </source>
</reference>
<feature type="region of interest" description="Disordered" evidence="1">
    <location>
        <begin position="167"/>
        <end position="187"/>
    </location>
</feature>
<comment type="caution">
    <text evidence="2">The sequence shown here is derived from an EMBL/GenBank/DDBJ whole genome shotgun (WGS) entry which is preliminary data.</text>
</comment>
<keyword evidence="3" id="KW-1185">Reference proteome</keyword>
<dbReference type="EMBL" id="BMGP01000002">
    <property type="protein sequence ID" value="GGF21076.1"/>
    <property type="molecule type" value="Genomic_DNA"/>
</dbReference>
<gene>
    <name evidence="2" type="ORF">GCM10011399_13390</name>
</gene>
<evidence type="ECO:0000313" key="3">
    <source>
        <dbReference type="Proteomes" id="UP000598775"/>
    </source>
</evidence>
<protein>
    <submittedName>
        <fullName evidence="2">Uncharacterized protein</fullName>
    </submittedName>
</protein>
<feature type="compositionally biased region" description="Polar residues" evidence="1">
    <location>
        <begin position="177"/>
        <end position="187"/>
    </location>
</feature>
<dbReference type="AlphaFoldDB" id="A0A917B535"/>
<dbReference type="Proteomes" id="UP000598775">
    <property type="component" value="Unassembled WGS sequence"/>
</dbReference>
<proteinExistence type="predicted"/>
<dbReference type="RefSeq" id="WP_188675579.1">
    <property type="nucleotide sequence ID" value="NZ_BMGP01000002.1"/>
</dbReference>
<name>A0A917B535_9MICO</name>
<accession>A0A917B535</accession>
<sequence length="187" mass="19964">MGSPNSTTLVLVGNDSPNAFGALARHANVRAASLADSSDEEAARWVTQANAPYVVHDRDPLAHVAAAWVEFFDDLSTLGTLDLEVERASSALESGSLSMPDYYIVVDPESLAPTWKHWWLGVLPQAAPTRVIPWAEGSTSLVRMLRRLPTGRSWPTPGPWLHEVARSVPDQIGKGSSGSAGPTLTAG</sequence>
<evidence type="ECO:0000313" key="2">
    <source>
        <dbReference type="EMBL" id="GGF21076.1"/>
    </source>
</evidence>
<organism evidence="2 3">
    <name type="scientific">Subtercola lobariae</name>
    <dbReference type="NCBI Taxonomy" id="1588641"/>
    <lineage>
        <taxon>Bacteria</taxon>
        <taxon>Bacillati</taxon>
        <taxon>Actinomycetota</taxon>
        <taxon>Actinomycetes</taxon>
        <taxon>Micrococcales</taxon>
        <taxon>Microbacteriaceae</taxon>
        <taxon>Subtercola</taxon>
    </lineage>
</organism>